<feature type="region of interest" description="Disordered" evidence="1">
    <location>
        <begin position="50"/>
        <end position="72"/>
    </location>
</feature>
<name>A0A5B9M7U5_9BACT</name>
<dbReference type="InterPro" id="IPR013424">
    <property type="entry name" value="Ice-binding_C"/>
</dbReference>
<feature type="signal peptide" evidence="2">
    <location>
        <begin position="1"/>
        <end position="23"/>
    </location>
</feature>
<gene>
    <name evidence="4" type="ORF">Mal15_08190</name>
</gene>
<evidence type="ECO:0000256" key="2">
    <source>
        <dbReference type="SAM" id="SignalP"/>
    </source>
</evidence>
<keyword evidence="2" id="KW-0732">Signal</keyword>
<reference evidence="4 5" key="1">
    <citation type="submission" date="2019-02" db="EMBL/GenBank/DDBJ databases">
        <title>Planctomycetal bacteria perform biofilm scaping via a novel small molecule.</title>
        <authorList>
            <person name="Jeske O."/>
            <person name="Boedeker C."/>
            <person name="Wiegand S."/>
            <person name="Breitling P."/>
            <person name="Kallscheuer N."/>
            <person name="Jogler M."/>
            <person name="Rohde M."/>
            <person name="Petersen J."/>
            <person name="Medema M.H."/>
            <person name="Surup F."/>
            <person name="Jogler C."/>
        </authorList>
    </citation>
    <scope>NUCLEOTIDE SEQUENCE [LARGE SCALE GENOMIC DNA]</scope>
    <source>
        <strain evidence="4 5">Mal15</strain>
    </source>
</reference>
<dbReference type="RefSeq" id="WP_147866553.1">
    <property type="nucleotide sequence ID" value="NZ_CP036264.1"/>
</dbReference>
<sequence length="276" mass="29725" precursor="true">MRKRVTVLALGLSLIWSSQQLIAGTIYSQGFETDTNGWFDQNNGWTGDLQRVASGTNGIPSSSGSFHATASQTNTPGVGLSGPFSNFADSNSNTAWPGGIRVAVDIYLDTSWASGEGFDYSTAMSTSSGGHQQDFIFHVTQDTSTGNLLVGGSNNTNFDPREDLETLNHFAVTSSGWYTFEHIFREESGDLFGDLNLLDSSGTLLFTETRTGGDPITTTGGARYSWFTNIDITGGIAIDNHTLQHVVPEPTSLAIFATGLMGLTLRRTRQRKNTVD</sequence>
<dbReference type="Pfam" id="PF07589">
    <property type="entry name" value="PEP-CTERM"/>
    <property type="match status" value="1"/>
</dbReference>
<evidence type="ECO:0000256" key="1">
    <source>
        <dbReference type="SAM" id="MobiDB-lite"/>
    </source>
</evidence>
<feature type="compositionally biased region" description="Polar residues" evidence="1">
    <location>
        <begin position="53"/>
        <end position="72"/>
    </location>
</feature>
<feature type="chain" id="PRO_5022710460" evidence="2">
    <location>
        <begin position="24"/>
        <end position="276"/>
    </location>
</feature>
<evidence type="ECO:0000313" key="4">
    <source>
        <dbReference type="EMBL" id="QEF96789.1"/>
    </source>
</evidence>
<proteinExistence type="predicted"/>
<keyword evidence="5" id="KW-1185">Reference proteome</keyword>
<evidence type="ECO:0000259" key="3">
    <source>
        <dbReference type="Pfam" id="PF07589"/>
    </source>
</evidence>
<dbReference type="EMBL" id="CP036264">
    <property type="protein sequence ID" value="QEF96789.1"/>
    <property type="molecule type" value="Genomic_DNA"/>
</dbReference>
<dbReference type="Proteomes" id="UP000321353">
    <property type="component" value="Chromosome"/>
</dbReference>
<feature type="domain" description="Ice-binding protein C-terminal" evidence="3">
    <location>
        <begin position="247"/>
        <end position="267"/>
    </location>
</feature>
<accession>A0A5B9M7U5</accession>
<organism evidence="4 5">
    <name type="scientific">Stieleria maiorica</name>
    <dbReference type="NCBI Taxonomy" id="2795974"/>
    <lineage>
        <taxon>Bacteria</taxon>
        <taxon>Pseudomonadati</taxon>
        <taxon>Planctomycetota</taxon>
        <taxon>Planctomycetia</taxon>
        <taxon>Pirellulales</taxon>
        <taxon>Pirellulaceae</taxon>
        <taxon>Stieleria</taxon>
    </lineage>
</organism>
<dbReference type="NCBIfam" id="TIGR02595">
    <property type="entry name" value="PEP_CTERM"/>
    <property type="match status" value="1"/>
</dbReference>
<evidence type="ECO:0000313" key="5">
    <source>
        <dbReference type="Proteomes" id="UP000321353"/>
    </source>
</evidence>
<dbReference type="KEGG" id="smam:Mal15_08190"/>
<dbReference type="AlphaFoldDB" id="A0A5B9M7U5"/>
<protein>
    <submittedName>
        <fullName evidence="4">PEP-CTERM motif protein</fullName>
    </submittedName>
</protein>